<evidence type="ECO:0000313" key="2">
    <source>
        <dbReference type="Proteomes" id="UP001139353"/>
    </source>
</evidence>
<sequence length="110" mass="12120">MPFIRRNASGVIDSLHRRDEGGTEFLPDDHPDVRAFLGAGPVVHDEGFASLDADFIRVIEDVIDTLISKNVINITDLPVEAQTKLFGRKGYRERASKDALKLFGDDGPAI</sequence>
<accession>A0A9X1YFG6</accession>
<keyword evidence="2" id="KW-1185">Reference proteome</keyword>
<dbReference type="AlphaFoldDB" id="A0A9X1YFG6"/>
<dbReference type="EMBL" id="JAJLJH010000001">
    <property type="protein sequence ID" value="MCK9685409.1"/>
    <property type="molecule type" value="Genomic_DNA"/>
</dbReference>
<organism evidence="1 2">
    <name type="scientific">Scleromatobacter humisilvae</name>
    <dbReference type="NCBI Taxonomy" id="2897159"/>
    <lineage>
        <taxon>Bacteria</taxon>
        <taxon>Pseudomonadati</taxon>
        <taxon>Pseudomonadota</taxon>
        <taxon>Betaproteobacteria</taxon>
        <taxon>Burkholderiales</taxon>
        <taxon>Sphaerotilaceae</taxon>
        <taxon>Scleromatobacter</taxon>
    </lineage>
</organism>
<dbReference type="RefSeq" id="WP_275681412.1">
    <property type="nucleotide sequence ID" value="NZ_JAJLJH010000001.1"/>
</dbReference>
<evidence type="ECO:0000313" key="1">
    <source>
        <dbReference type="EMBL" id="MCK9685409.1"/>
    </source>
</evidence>
<gene>
    <name evidence="1" type="ORF">LPC04_06780</name>
</gene>
<protein>
    <submittedName>
        <fullName evidence="1">Uncharacterized protein</fullName>
    </submittedName>
</protein>
<name>A0A9X1YFG6_9BURK</name>
<reference evidence="1" key="1">
    <citation type="submission" date="2021-11" db="EMBL/GenBank/DDBJ databases">
        <title>BS-T2-15 a new species belonging to the Comamonadaceae family isolated from the soil of a French oak forest.</title>
        <authorList>
            <person name="Mieszkin S."/>
            <person name="Alain K."/>
        </authorList>
    </citation>
    <scope>NUCLEOTIDE SEQUENCE</scope>
    <source>
        <strain evidence="1">BS-T2-15</strain>
    </source>
</reference>
<comment type="caution">
    <text evidence="1">The sequence shown here is derived from an EMBL/GenBank/DDBJ whole genome shotgun (WGS) entry which is preliminary data.</text>
</comment>
<dbReference type="Proteomes" id="UP001139353">
    <property type="component" value="Unassembled WGS sequence"/>
</dbReference>
<proteinExistence type="predicted"/>